<dbReference type="Proteomes" id="UP000564964">
    <property type="component" value="Unassembled WGS sequence"/>
</dbReference>
<dbReference type="AlphaFoldDB" id="A0A7J4JLR8"/>
<reference evidence="2" key="2">
    <citation type="submission" date="2021-03" db="EMBL/GenBank/DDBJ databases">
        <authorList>
            <person name="Jaffe A."/>
        </authorList>
    </citation>
    <scope>NUCLEOTIDE SEQUENCE</scope>
    <source>
        <strain evidence="2">RIFCSPLOWO2_01_FULL_58_19</strain>
    </source>
</reference>
<dbReference type="EMBL" id="DUGH01000129">
    <property type="protein sequence ID" value="HIH16837.1"/>
    <property type="molecule type" value="Genomic_DNA"/>
</dbReference>
<name>A0A7J4JLR8_9ARCH</name>
<dbReference type="Proteomes" id="UP000678237">
    <property type="component" value="Unassembled WGS sequence"/>
</dbReference>
<sequence length="161" mass="16925">MRERGQIFSVDFMISVSVVVLALAVLVQAIELSNHAGQDAFNQGELYGKAVQATQLLVSNEAWTCRLGLGAAGMGLDNCLDAGKAVDKQGLGLGEEFGCQAVGVKVAGCDEEPGKAGNVVGLKRVVVMGSGLGLEEFRACRTGRACSLSAPKEVELRVWRK</sequence>
<evidence type="ECO:0000313" key="3">
    <source>
        <dbReference type="Proteomes" id="UP000564964"/>
    </source>
</evidence>
<gene>
    <name evidence="1" type="ORF">HA252_05515</name>
    <name evidence="2" type="ORF">J4203_01495</name>
</gene>
<organism evidence="1 3">
    <name type="scientific">Candidatus Iainarchaeum sp</name>
    <dbReference type="NCBI Taxonomy" id="3101447"/>
    <lineage>
        <taxon>Archaea</taxon>
        <taxon>Candidatus Iainarchaeota</taxon>
        <taxon>Candidatus Iainarchaeia</taxon>
        <taxon>Candidatus Iainarchaeales</taxon>
        <taxon>Candidatus Iainarchaeaceae</taxon>
        <taxon>Candidatus Iainarchaeum</taxon>
    </lineage>
</organism>
<reference evidence="2" key="3">
    <citation type="submission" date="2021-05" db="EMBL/GenBank/DDBJ databases">
        <title>Protein family content uncovers lineage relationships and bacterial pathway maintenance mechanisms in DPANN archaea.</title>
        <authorList>
            <person name="Castelle C.J."/>
            <person name="Meheust R."/>
            <person name="Jaffe A.L."/>
            <person name="Seitz K."/>
            <person name="Gong X."/>
            <person name="Baker B.J."/>
            <person name="Banfield J.F."/>
        </authorList>
    </citation>
    <scope>NUCLEOTIDE SEQUENCE</scope>
    <source>
        <strain evidence="2">RIFCSPLOWO2_01_FULL_58_19</strain>
    </source>
</reference>
<dbReference type="EMBL" id="JAGVWE010000002">
    <property type="protein sequence ID" value="MBS3062523.1"/>
    <property type="molecule type" value="Genomic_DNA"/>
</dbReference>
<proteinExistence type="predicted"/>
<evidence type="ECO:0000313" key="2">
    <source>
        <dbReference type="EMBL" id="MBS3062523.1"/>
    </source>
</evidence>
<evidence type="ECO:0000313" key="1">
    <source>
        <dbReference type="EMBL" id="HIH16837.1"/>
    </source>
</evidence>
<reference evidence="1" key="1">
    <citation type="journal article" date="2020" name="bioRxiv">
        <title>A rank-normalized archaeal taxonomy based on genome phylogeny resolves widespread incomplete and uneven classifications.</title>
        <authorList>
            <person name="Rinke C."/>
            <person name="Chuvochina M."/>
            <person name="Mussig A.J."/>
            <person name="Chaumeil P.-A."/>
            <person name="Waite D.W."/>
            <person name="Whitman W.B."/>
            <person name="Parks D.H."/>
            <person name="Hugenholtz P."/>
        </authorList>
    </citation>
    <scope>NUCLEOTIDE SEQUENCE</scope>
    <source>
        <strain evidence="1">UBA10219</strain>
    </source>
</reference>
<protein>
    <submittedName>
        <fullName evidence="1">Uncharacterized protein</fullName>
    </submittedName>
</protein>
<accession>A0A7J4JLR8</accession>
<comment type="caution">
    <text evidence="1">The sequence shown here is derived from an EMBL/GenBank/DDBJ whole genome shotgun (WGS) entry which is preliminary data.</text>
</comment>